<gene>
    <name evidence="2" type="ORF">BZL54_20090</name>
</gene>
<evidence type="ECO:0000256" key="1">
    <source>
        <dbReference type="SAM" id="Phobius"/>
    </source>
</evidence>
<organism evidence="2 3">
    <name type="scientific">Burkholderia ubonensis subsp. mesacidophila</name>
    <dbReference type="NCBI Taxonomy" id="265293"/>
    <lineage>
        <taxon>Bacteria</taxon>
        <taxon>Pseudomonadati</taxon>
        <taxon>Pseudomonadota</taxon>
        <taxon>Betaproteobacteria</taxon>
        <taxon>Burkholderiales</taxon>
        <taxon>Burkholderiaceae</taxon>
        <taxon>Burkholderia</taxon>
        <taxon>Burkholderia cepacia complex</taxon>
    </lineage>
</organism>
<dbReference type="EMBL" id="MTZU01000058">
    <property type="protein sequence ID" value="PCE30673.1"/>
    <property type="molecule type" value="Genomic_DNA"/>
</dbReference>
<dbReference type="AlphaFoldDB" id="A0A2A4FA49"/>
<comment type="caution">
    <text evidence="2">The sequence shown here is derived from an EMBL/GenBank/DDBJ whole genome shotgun (WGS) entry which is preliminary data.</text>
</comment>
<feature type="transmembrane region" description="Helical" evidence="1">
    <location>
        <begin position="353"/>
        <end position="375"/>
    </location>
</feature>
<evidence type="ECO:0000313" key="2">
    <source>
        <dbReference type="EMBL" id="PCE30673.1"/>
    </source>
</evidence>
<sequence>MNNVRDKNEVETKGELNELFDCEFKEILLLLDYLAGRADKDFTIPSNGTVTGKTTHEIIKEVWGRANRAGEYQEDDVAFLFETKNSLNRLAYPASGITIAYTYMFVEDEKILPGPFLTDPGGTRYSRIGVAKDAFPGAVAHARRFRRLKDQMSLWVTLITVIAAILLSIVAFGAQVISRFEQDRTANMKSIDDLYSTLAKQGAPIGDTKPPLKLIKEHCELPDLNNQTYQIIELCNEYSYNAARYDEAIRGVSVYGESWAFRLLSFMFEIPPVANAQENARSVAIVLSTFSSYILPILFAVIGSFAASARGIYEKIKEGVLAPRDRILALVRLPLGLIAGVSVGLFFDPSSVVTHVSMGLGLSLSAAAIAFAAGYGAETFFSKIDTLINYMIGGRRSE</sequence>
<protein>
    <submittedName>
        <fullName evidence="2">Uncharacterized protein</fullName>
    </submittedName>
</protein>
<feature type="transmembrane region" description="Helical" evidence="1">
    <location>
        <begin position="283"/>
        <end position="306"/>
    </location>
</feature>
<reference evidence="2 3" key="1">
    <citation type="submission" date="2017-01" db="EMBL/GenBank/DDBJ databases">
        <title>Whole-Genome Shotgun Sequencing of Two beta-Proteobacterial Species in Search of the Bulgecin Biosynthetic Cluster.</title>
        <authorList>
            <person name="Horsman M.E."/>
            <person name="Marous D.R."/>
            <person name="Li R."/>
            <person name="Oliver R.A."/>
            <person name="Byun B."/>
            <person name="Emrich S.J."/>
            <person name="Boggess B."/>
            <person name="Townsend C.A."/>
            <person name="Mobashery S."/>
        </authorList>
    </citation>
    <scope>NUCLEOTIDE SEQUENCE [LARGE SCALE GENOMIC DNA]</scope>
    <source>
        <strain evidence="2 3">ATCC 31433</strain>
    </source>
</reference>
<feature type="transmembrane region" description="Helical" evidence="1">
    <location>
        <begin position="153"/>
        <end position="177"/>
    </location>
</feature>
<dbReference type="Proteomes" id="UP000217994">
    <property type="component" value="Unassembled WGS sequence"/>
</dbReference>
<keyword evidence="1" id="KW-1133">Transmembrane helix</keyword>
<proteinExistence type="predicted"/>
<accession>A0A2A4FA49</accession>
<name>A0A2A4FA49_9BURK</name>
<keyword evidence="1" id="KW-0472">Membrane</keyword>
<keyword evidence="1" id="KW-0812">Transmembrane</keyword>
<feature type="transmembrane region" description="Helical" evidence="1">
    <location>
        <begin position="327"/>
        <end position="347"/>
    </location>
</feature>
<evidence type="ECO:0000313" key="3">
    <source>
        <dbReference type="Proteomes" id="UP000217994"/>
    </source>
</evidence>